<evidence type="ECO:0000313" key="15">
    <source>
        <dbReference type="Proteomes" id="UP000324760"/>
    </source>
</evidence>
<dbReference type="Pfam" id="PF00534">
    <property type="entry name" value="Glycos_transf_1"/>
    <property type="match status" value="1"/>
</dbReference>
<dbReference type="SUPFAM" id="SSF53756">
    <property type="entry name" value="UDP-Glycosyltransferase/glycogen phosphorylase"/>
    <property type="match status" value="1"/>
</dbReference>
<dbReference type="GO" id="GO:0030313">
    <property type="term" value="C:cell envelope"/>
    <property type="evidence" value="ECO:0007669"/>
    <property type="project" value="UniProtKB-SubCell"/>
</dbReference>
<dbReference type="EC" id="2.4.99.12" evidence="3 11"/>
<feature type="transmembrane region" description="Helical" evidence="11">
    <location>
        <begin position="7"/>
        <end position="26"/>
    </location>
</feature>
<dbReference type="Gene3D" id="3.40.50.11720">
    <property type="entry name" value="3-Deoxy-D-manno-octulosonic-acid transferase, N-terminal domain"/>
    <property type="match status" value="1"/>
</dbReference>
<dbReference type="KEGG" id="ncu:F0U83_01360"/>
<evidence type="ECO:0000313" key="14">
    <source>
        <dbReference type="EMBL" id="QEQ95457.1"/>
    </source>
</evidence>
<dbReference type="AlphaFoldDB" id="A0A5P1R766"/>
<sequence length="423" mass="47580">MHEWRRWLYSLIFFMALPVILLRLYWRGRNAAGYRERWWQRLGYVPALTGNPPLWIHAVSVGEAVAIIPLVERLLVERPDMPILITTMTPTGASRVSAHFGSSVHHIYCPYDLPFALNRFLSRIKPRACMIVETELWPNMIHTCHQKNVPVMVVNARLSERSLKGYQKIECLTAQMLSKLTLLIAQGEADAKRFAALGMPSDRVRISGSIKFDFSIDDSLLAQGHAVRTRAGERFTVVLASSHSDEEQQCLTMMQSVWQRYPDLLLIIVPRHPERFDSVWDQCLKVDPQAKRRSEGVLPDKRTRVYLGDSMGELMGLYAAADLVVMGGSFVDVGGHNPVEPAALGTPVIMGPYHHNFAAISAAMAEKGGMLLVNSFEQTAACINQLIEVPQKRQQLGSIAKAYADSQRGALDRVYHEVTPYLF</sequence>
<dbReference type="PANTHER" id="PTHR42755:SF1">
    <property type="entry name" value="3-DEOXY-D-MANNO-OCTULOSONIC ACID TRANSFERASE, MITOCHONDRIAL-RELATED"/>
    <property type="match status" value="1"/>
</dbReference>
<evidence type="ECO:0000256" key="3">
    <source>
        <dbReference type="ARBA" id="ARBA00012621"/>
    </source>
</evidence>
<keyword evidence="11" id="KW-1003">Cell membrane</keyword>
<comment type="pathway">
    <text evidence="2 11">Bacterial outer membrane biogenesis; LPS core biosynthesis.</text>
</comment>
<evidence type="ECO:0000256" key="11">
    <source>
        <dbReference type="RuleBase" id="RU365103"/>
    </source>
</evidence>
<proteinExistence type="inferred from homology"/>
<evidence type="ECO:0000256" key="9">
    <source>
        <dbReference type="PIRSR" id="PIRSR639901-1"/>
    </source>
</evidence>
<dbReference type="InterPro" id="IPR007507">
    <property type="entry name" value="Glycos_transf_N"/>
</dbReference>
<keyword evidence="11" id="KW-0472">Membrane</keyword>
<dbReference type="InterPro" id="IPR038107">
    <property type="entry name" value="Glycos_transf_N_sf"/>
</dbReference>
<evidence type="ECO:0000256" key="5">
    <source>
        <dbReference type="ARBA" id="ARBA00022519"/>
    </source>
</evidence>
<feature type="site" description="Transition state stabilizer" evidence="10">
    <location>
        <position position="133"/>
    </location>
</feature>
<comment type="similarity">
    <text evidence="11">Belongs to the glycosyltransferase group 1 family.</text>
</comment>
<keyword evidence="15" id="KW-1185">Reference proteome</keyword>
<dbReference type="GO" id="GO:0009245">
    <property type="term" value="P:lipid A biosynthetic process"/>
    <property type="evidence" value="ECO:0007669"/>
    <property type="project" value="TreeGrafter"/>
</dbReference>
<evidence type="ECO:0000256" key="4">
    <source>
        <dbReference type="ARBA" id="ARBA00019077"/>
    </source>
</evidence>
<keyword evidence="6 11" id="KW-0808">Transferase</keyword>
<reference evidence="14 15" key="1">
    <citation type="journal article" date="2019" name="Biochem. Eng. J.">
        <title>Metabolic engineering of the marine bacteria Neptunomonas concharum for the production of acetoin and meso-2,3-butanediol from acetate.</title>
        <authorList>
            <person name="Li W."/>
            <person name="Pu N."/>
            <person name="Liu C.-X."/>
            <person name="Yuan Q.-P."/>
            <person name="Li Z.-J."/>
        </authorList>
    </citation>
    <scope>NUCLEOTIDE SEQUENCE [LARGE SCALE GENOMIC DNA]</scope>
    <source>
        <strain evidence="14 15">JCM17730</strain>
    </source>
</reference>
<organism evidence="14 15">
    <name type="scientific">Neptunomonas concharum</name>
    <dbReference type="NCBI Taxonomy" id="1031538"/>
    <lineage>
        <taxon>Bacteria</taxon>
        <taxon>Pseudomonadati</taxon>
        <taxon>Pseudomonadota</taxon>
        <taxon>Gammaproteobacteria</taxon>
        <taxon>Oceanospirillales</taxon>
        <taxon>Oceanospirillaceae</taxon>
        <taxon>Neptunomonas</taxon>
    </lineage>
</organism>
<comment type="catalytic activity">
    <reaction evidence="8 11">
        <text>lipid IVA (E. coli) + CMP-3-deoxy-beta-D-manno-octulosonate = alpha-Kdo-(2-&gt;6)-lipid IVA (E. coli) + CMP + H(+)</text>
        <dbReference type="Rhea" id="RHEA:28066"/>
        <dbReference type="ChEBI" id="CHEBI:15378"/>
        <dbReference type="ChEBI" id="CHEBI:58603"/>
        <dbReference type="ChEBI" id="CHEBI:60364"/>
        <dbReference type="ChEBI" id="CHEBI:60377"/>
        <dbReference type="ChEBI" id="CHEBI:85987"/>
        <dbReference type="EC" id="2.4.99.12"/>
    </reaction>
</comment>
<keyword evidence="11" id="KW-0812">Transmembrane</keyword>
<feature type="domain" description="3-deoxy-D-manno-octulosonic-acid transferase N-terminal" evidence="13">
    <location>
        <begin position="36"/>
        <end position="213"/>
    </location>
</feature>
<evidence type="ECO:0000259" key="12">
    <source>
        <dbReference type="Pfam" id="PF00534"/>
    </source>
</evidence>
<evidence type="ECO:0000256" key="7">
    <source>
        <dbReference type="ARBA" id="ARBA00031445"/>
    </source>
</evidence>
<evidence type="ECO:0000256" key="2">
    <source>
        <dbReference type="ARBA" id="ARBA00004713"/>
    </source>
</evidence>
<dbReference type="Proteomes" id="UP000324760">
    <property type="component" value="Chromosome"/>
</dbReference>
<feature type="active site" description="Proton acceptor" evidence="9">
    <location>
        <position position="63"/>
    </location>
</feature>
<accession>A0A5P1R766</accession>
<evidence type="ECO:0000256" key="1">
    <source>
        <dbReference type="ARBA" id="ARBA00004196"/>
    </source>
</evidence>
<dbReference type="FunFam" id="3.40.50.11720:FF:000001">
    <property type="entry name" value="3-deoxy-D-manno-octulosonic acid transferase"/>
    <property type="match status" value="1"/>
</dbReference>
<dbReference type="GO" id="GO:0043842">
    <property type="term" value="F:Kdo transferase activity"/>
    <property type="evidence" value="ECO:0007669"/>
    <property type="project" value="UniProtKB-EC"/>
</dbReference>
<dbReference type="Pfam" id="PF04413">
    <property type="entry name" value="Glycos_transf_N"/>
    <property type="match status" value="1"/>
</dbReference>
<dbReference type="UniPathway" id="UPA00958"/>
<dbReference type="NCBIfam" id="NF004388">
    <property type="entry name" value="PRK05749.1-4"/>
    <property type="match status" value="1"/>
</dbReference>
<dbReference type="GO" id="GO:0009244">
    <property type="term" value="P:lipopolysaccharide core region biosynthetic process"/>
    <property type="evidence" value="ECO:0007669"/>
    <property type="project" value="UniProtKB-UniRule"/>
</dbReference>
<dbReference type="OrthoDB" id="9789797at2"/>
<protein>
    <recommendedName>
        <fullName evidence="4 11">3-deoxy-D-manno-octulosonic acid transferase</fullName>
        <shortName evidence="11">Kdo transferase</shortName>
        <ecNumber evidence="3 11">2.4.99.12</ecNumber>
    </recommendedName>
    <alternativeName>
        <fullName evidence="7 11">Lipid IV(A) 3-deoxy-D-manno-octulosonic acid transferase</fullName>
    </alternativeName>
</protein>
<dbReference type="Gene3D" id="3.40.50.2000">
    <property type="entry name" value="Glycogen Phosphorylase B"/>
    <property type="match status" value="1"/>
</dbReference>
<evidence type="ECO:0000256" key="6">
    <source>
        <dbReference type="ARBA" id="ARBA00022679"/>
    </source>
</evidence>
<evidence type="ECO:0000259" key="13">
    <source>
        <dbReference type="Pfam" id="PF04413"/>
    </source>
</evidence>
<dbReference type="RefSeq" id="WP_138986162.1">
    <property type="nucleotide sequence ID" value="NZ_CP043869.1"/>
</dbReference>
<comment type="function">
    <text evidence="11">Involved in lipopolysaccharide (LPS) biosynthesis. Catalyzes the transfer of 3-deoxy-D-manno-octulosonate (Kdo) residue(s) from CMP-Kdo to lipid IV(A), the tetraacyldisaccharide-1,4'-bisphosphate precursor of lipid A.</text>
</comment>
<name>A0A5P1R766_9GAMM</name>
<keyword evidence="11" id="KW-1133">Transmembrane helix</keyword>
<feature type="site" description="Transition state stabilizer" evidence="10">
    <location>
        <position position="211"/>
    </location>
</feature>
<dbReference type="InterPro" id="IPR001296">
    <property type="entry name" value="Glyco_trans_1"/>
</dbReference>
<feature type="domain" description="Glycosyl transferase family 1" evidence="12">
    <location>
        <begin position="288"/>
        <end position="401"/>
    </location>
</feature>
<dbReference type="GO" id="GO:0005886">
    <property type="term" value="C:plasma membrane"/>
    <property type="evidence" value="ECO:0007669"/>
    <property type="project" value="UniProtKB-SubCell"/>
</dbReference>
<comment type="subcellular location">
    <subcellularLocation>
        <location evidence="1">Cell envelope</location>
    </subcellularLocation>
    <subcellularLocation>
        <location evidence="11">Cell membrane</location>
    </subcellularLocation>
</comment>
<dbReference type="InterPro" id="IPR039901">
    <property type="entry name" value="Kdotransferase"/>
</dbReference>
<keyword evidence="11" id="KW-0448">Lipopolysaccharide biosynthesis</keyword>
<gene>
    <name evidence="14" type="ORF">F0U83_01360</name>
</gene>
<dbReference type="EMBL" id="CP043869">
    <property type="protein sequence ID" value="QEQ95457.1"/>
    <property type="molecule type" value="Genomic_DNA"/>
</dbReference>
<dbReference type="PANTHER" id="PTHR42755">
    <property type="entry name" value="3-DEOXY-MANNO-OCTULOSONATE CYTIDYLYLTRANSFERASE"/>
    <property type="match status" value="1"/>
</dbReference>
<evidence type="ECO:0000256" key="8">
    <source>
        <dbReference type="ARBA" id="ARBA00049183"/>
    </source>
</evidence>
<keyword evidence="5" id="KW-0997">Cell inner membrane</keyword>
<evidence type="ECO:0000256" key="10">
    <source>
        <dbReference type="PIRSR" id="PIRSR639901-2"/>
    </source>
</evidence>